<reference evidence="2" key="2">
    <citation type="submission" date="2019-10" db="EMBL/GenBank/DDBJ databases">
        <title>Conservation and host-specific expression of non-tandemly repeated heterogenous ribosome RNA gene in arbuscular mycorrhizal fungi.</title>
        <authorList>
            <person name="Maeda T."/>
            <person name="Kobayashi Y."/>
            <person name="Nakagawa T."/>
            <person name="Ezawa T."/>
            <person name="Yamaguchi K."/>
            <person name="Bino T."/>
            <person name="Nishimoto Y."/>
            <person name="Shigenobu S."/>
            <person name="Kawaguchi M."/>
        </authorList>
    </citation>
    <scope>NUCLEOTIDE SEQUENCE</scope>
    <source>
        <strain evidence="2">HR1</strain>
    </source>
</reference>
<proteinExistence type="predicted"/>
<dbReference type="EMBL" id="BLAL01000300">
    <property type="protein sequence ID" value="GET01455.1"/>
    <property type="molecule type" value="Genomic_DNA"/>
</dbReference>
<dbReference type="EMBL" id="BEXD01002846">
    <property type="protein sequence ID" value="GBB99551.1"/>
    <property type="molecule type" value="Genomic_DNA"/>
</dbReference>
<gene>
    <name evidence="2" type="ORF">RCL2_002786200</name>
    <name evidence="1" type="ORF">RclHR1_03560006</name>
</gene>
<accession>A0A2Z6RSQ5</accession>
<dbReference type="Proteomes" id="UP000247702">
    <property type="component" value="Unassembled WGS sequence"/>
</dbReference>
<protein>
    <submittedName>
        <fullName evidence="1">Uncharacterized protein</fullName>
    </submittedName>
</protein>
<dbReference type="AlphaFoldDB" id="A0A2Z6RSQ5"/>
<reference evidence="1 3" key="1">
    <citation type="submission" date="2017-11" db="EMBL/GenBank/DDBJ databases">
        <title>The genome of Rhizophagus clarus HR1 reveals common genetic basis of auxotrophy among arbuscular mycorrhizal fungi.</title>
        <authorList>
            <person name="Kobayashi Y."/>
        </authorList>
    </citation>
    <scope>NUCLEOTIDE SEQUENCE [LARGE SCALE GENOMIC DNA]</scope>
    <source>
        <strain evidence="1 3">HR1</strain>
    </source>
</reference>
<dbReference type="OrthoDB" id="2303598at2759"/>
<evidence type="ECO:0000313" key="2">
    <source>
        <dbReference type="EMBL" id="GET01455.1"/>
    </source>
</evidence>
<evidence type="ECO:0000313" key="1">
    <source>
        <dbReference type="EMBL" id="GBB99551.1"/>
    </source>
</evidence>
<evidence type="ECO:0000313" key="3">
    <source>
        <dbReference type="Proteomes" id="UP000247702"/>
    </source>
</evidence>
<sequence length="277" mass="32622">MEPIGSRPPRLGVLYRKVNWTLHRLDAINGELKTSDCELLDDGFIKYFPFNNINALGVSCFVPLGEPPHKTPISDQVDCYILPRDITLPRGLALVYTNKMKLRFPSETQKVWHFVITPTQRMKLEDYQDAIKHLGWELCDIKVGVELKKLVREENDLDDVPDFRITQLYWLITIWFEQTEDAWDRFLANSIHTWIAQKKPFYKELILDKQRARIVFSALTRLDVESITQKTYKYSILCDIEDRFGWEDSYFRIDPKVSKYQEGDSGFLETEKKSDME</sequence>
<name>A0A2Z6RSQ5_9GLOM</name>
<organism evidence="1 3">
    <name type="scientific">Rhizophagus clarus</name>
    <dbReference type="NCBI Taxonomy" id="94130"/>
    <lineage>
        <taxon>Eukaryota</taxon>
        <taxon>Fungi</taxon>
        <taxon>Fungi incertae sedis</taxon>
        <taxon>Mucoromycota</taxon>
        <taxon>Glomeromycotina</taxon>
        <taxon>Glomeromycetes</taxon>
        <taxon>Glomerales</taxon>
        <taxon>Glomeraceae</taxon>
        <taxon>Rhizophagus</taxon>
    </lineage>
</organism>
<dbReference type="Proteomes" id="UP000615446">
    <property type="component" value="Unassembled WGS sequence"/>
</dbReference>
<comment type="caution">
    <text evidence="1">The sequence shown here is derived from an EMBL/GenBank/DDBJ whole genome shotgun (WGS) entry which is preliminary data.</text>
</comment>
<keyword evidence="3" id="KW-1185">Reference proteome</keyword>